<sequence>MDASYETALAIATDPSTTTQWRDEDPTVPPITTQHRPIFHTFLASLDSPVAHDQSTWRAITSNWLSFLSATSKYPSSALAPNRKIVQWETGPESNARRKKRFQDDARVRFSVQGAVWRLFDSTEALVERWPAQARLLMNRVTDGESATPLVSLMETFGKQRRWNSVWSSLICFLLYCHEERGSLKEMGLDLRSNLQNDLLDIQNALITEGYPEPGEDQDSGLVEQEIGSFILNLLTDTHATSRTNPLMWWMAVLVRSSLQQGSDDYISRGRFNRNILPMDLDARGRLDALLYYAKVFLLDMAFHTWEPVPKTQVLEVQKDLNIVDNSWIGQFSSERPACRPDNRTCDSPAWKSILNHIETTFAKYLGGQEGTAMRQIILYTHDAITLIISISISTEATSEYFSYAPSKRSTPTIANLIFFIPVNPISSNPNTRFFITSILALLAPGHGFGGRAPLPYRLKTLCPNASLSNYPVLFGLF</sequence>
<protein>
    <recommendedName>
        <fullName evidence="3">Transcription factor domain-containing protein</fullName>
    </recommendedName>
</protein>
<dbReference type="AlphaFoldDB" id="A0A6A6D8J8"/>
<accession>A0A6A6D8J8</accession>
<organism evidence="1 2">
    <name type="scientific">Zopfia rhizophila CBS 207.26</name>
    <dbReference type="NCBI Taxonomy" id="1314779"/>
    <lineage>
        <taxon>Eukaryota</taxon>
        <taxon>Fungi</taxon>
        <taxon>Dikarya</taxon>
        <taxon>Ascomycota</taxon>
        <taxon>Pezizomycotina</taxon>
        <taxon>Dothideomycetes</taxon>
        <taxon>Dothideomycetes incertae sedis</taxon>
        <taxon>Zopfiaceae</taxon>
        <taxon>Zopfia</taxon>
    </lineage>
</organism>
<dbReference type="EMBL" id="ML994734">
    <property type="protein sequence ID" value="KAF2175413.1"/>
    <property type="molecule type" value="Genomic_DNA"/>
</dbReference>
<gene>
    <name evidence="1" type="ORF">K469DRAFT_756260</name>
</gene>
<name>A0A6A6D8J8_9PEZI</name>
<reference evidence="1" key="1">
    <citation type="journal article" date="2020" name="Stud. Mycol.">
        <title>101 Dothideomycetes genomes: a test case for predicting lifestyles and emergence of pathogens.</title>
        <authorList>
            <person name="Haridas S."/>
            <person name="Albert R."/>
            <person name="Binder M."/>
            <person name="Bloem J."/>
            <person name="Labutti K."/>
            <person name="Salamov A."/>
            <person name="Andreopoulos B."/>
            <person name="Baker S."/>
            <person name="Barry K."/>
            <person name="Bills G."/>
            <person name="Bluhm B."/>
            <person name="Cannon C."/>
            <person name="Castanera R."/>
            <person name="Culley D."/>
            <person name="Daum C."/>
            <person name="Ezra D."/>
            <person name="Gonzalez J."/>
            <person name="Henrissat B."/>
            <person name="Kuo A."/>
            <person name="Liang C."/>
            <person name="Lipzen A."/>
            <person name="Lutzoni F."/>
            <person name="Magnuson J."/>
            <person name="Mondo S."/>
            <person name="Nolan M."/>
            <person name="Ohm R."/>
            <person name="Pangilinan J."/>
            <person name="Park H.-J."/>
            <person name="Ramirez L."/>
            <person name="Alfaro M."/>
            <person name="Sun H."/>
            <person name="Tritt A."/>
            <person name="Yoshinaga Y."/>
            <person name="Zwiers L.-H."/>
            <person name="Turgeon B."/>
            <person name="Goodwin S."/>
            <person name="Spatafora J."/>
            <person name="Crous P."/>
            <person name="Grigoriev I."/>
        </authorList>
    </citation>
    <scope>NUCLEOTIDE SEQUENCE</scope>
    <source>
        <strain evidence="1">CBS 207.26</strain>
    </source>
</reference>
<evidence type="ECO:0000313" key="2">
    <source>
        <dbReference type="Proteomes" id="UP000800200"/>
    </source>
</evidence>
<keyword evidence="2" id="KW-1185">Reference proteome</keyword>
<proteinExistence type="predicted"/>
<evidence type="ECO:0008006" key="3">
    <source>
        <dbReference type="Google" id="ProtNLM"/>
    </source>
</evidence>
<evidence type="ECO:0000313" key="1">
    <source>
        <dbReference type="EMBL" id="KAF2175413.1"/>
    </source>
</evidence>
<dbReference type="OrthoDB" id="3787398at2759"/>
<dbReference type="Proteomes" id="UP000800200">
    <property type="component" value="Unassembled WGS sequence"/>
</dbReference>